<dbReference type="InterPro" id="IPR018796">
    <property type="entry name" value="COA8"/>
</dbReference>
<evidence type="ECO:0000313" key="7">
    <source>
        <dbReference type="Proteomes" id="UP000694924"/>
    </source>
</evidence>
<organism evidence="7 8">
    <name type="scientific">Polistes dominula</name>
    <name type="common">European paper wasp</name>
    <name type="synonym">Vespa dominula</name>
    <dbReference type="NCBI Taxonomy" id="743375"/>
    <lineage>
        <taxon>Eukaryota</taxon>
        <taxon>Metazoa</taxon>
        <taxon>Ecdysozoa</taxon>
        <taxon>Arthropoda</taxon>
        <taxon>Hexapoda</taxon>
        <taxon>Insecta</taxon>
        <taxon>Pterygota</taxon>
        <taxon>Neoptera</taxon>
        <taxon>Endopterygota</taxon>
        <taxon>Hymenoptera</taxon>
        <taxon>Apocrita</taxon>
        <taxon>Aculeata</taxon>
        <taxon>Vespoidea</taxon>
        <taxon>Vespidae</taxon>
        <taxon>Polistinae</taxon>
        <taxon>Polistini</taxon>
        <taxon>Polistes</taxon>
    </lineage>
</organism>
<evidence type="ECO:0000256" key="3">
    <source>
        <dbReference type="ARBA" id="ARBA00022792"/>
    </source>
</evidence>
<dbReference type="GeneID" id="107065591"/>
<dbReference type="Pfam" id="PF10231">
    <property type="entry name" value="COA8"/>
    <property type="match status" value="1"/>
</dbReference>
<evidence type="ECO:0000256" key="2">
    <source>
        <dbReference type="ARBA" id="ARBA00005453"/>
    </source>
</evidence>
<evidence type="ECO:0000256" key="6">
    <source>
        <dbReference type="ARBA" id="ARBA00023136"/>
    </source>
</evidence>
<dbReference type="Proteomes" id="UP000694924">
    <property type="component" value="Unplaced"/>
</dbReference>
<dbReference type="RefSeq" id="XP_015174922.1">
    <property type="nucleotide sequence ID" value="XM_015319436.1"/>
</dbReference>
<keyword evidence="4" id="KW-0809">Transit peptide</keyword>
<sequence>MNTKSNLLLIKYPVKTICSFCTKISKPKAQNEINFDQIGNPDPISHLRPILFKKPFNESKLEKEYREARENIQLWNQTFWTKHNKSFIQERSKFQETLKAQGKTSLTADDMSVFYKYFLDKNWRLHFDYNISWYKKNIYLLLLELKVKISKLTFR</sequence>
<gene>
    <name evidence="8" type="primary">LOC107065591</name>
</gene>
<proteinExistence type="inferred from homology"/>
<accession>A0ABM1I3Y5</accession>
<reference evidence="8" key="1">
    <citation type="submission" date="2025-08" db="UniProtKB">
        <authorList>
            <consortium name="RefSeq"/>
        </authorList>
    </citation>
    <scope>IDENTIFICATION</scope>
    <source>
        <tissue evidence="8">Whole body</tissue>
    </source>
</reference>
<evidence type="ECO:0000256" key="5">
    <source>
        <dbReference type="ARBA" id="ARBA00023128"/>
    </source>
</evidence>
<keyword evidence="7" id="KW-1185">Reference proteome</keyword>
<evidence type="ECO:0000256" key="4">
    <source>
        <dbReference type="ARBA" id="ARBA00022946"/>
    </source>
</evidence>
<evidence type="ECO:0000256" key="1">
    <source>
        <dbReference type="ARBA" id="ARBA00004443"/>
    </source>
</evidence>
<comment type="similarity">
    <text evidence="2">Belongs to the COA8 family.</text>
</comment>
<evidence type="ECO:0000313" key="8">
    <source>
        <dbReference type="RefSeq" id="XP_015174922.1"/>
    </source>
</evidence>
<name>A0ABM1I3Y5_POLDO</name>
<keyword evidence="5" id="KW-0496">Mitochondrion</keyword>
<dbReference type="PANTHER" id="PTHR31107:SF2">
    <property type="entry name" value="CYTOCHROME C OXIDASE ASSEMBLY FACTOR 8"/>
    <property type="match status" value="1"/>
</dbReference>
<dbReference type="PANTHER" id="PTHR31107">
    <property type="entry name" value="APOPTOGENIC PROTEIN 1, MITOCHONDRIAL"/>
    <property type="match status" value="1"/>
</dbReference>
<protein>
    <submittedName>
        <fullName evidence="8">APOPT family protein CG14806, mitochondrial</fullName>
    </submittedName>
</protein>
<keyword evidence="3" id="KW-0999">Mitochondrion inner membrane</keyword>
<comment type="subcellular location">
    <subcellularLocation>
        <location evidence="1">Mitochondrion inner membrane</location>
        <topology evidence="1">Peripheral membrane protein</topology>
        <orientation evidence="1">Matrix side</orientation>
    </subcellularLocation>
</comment>
<keyword evidence="6" id="KW-0472">Membrane</keyword>